<comment type="subcellular location">
    <subcellularLocation>
        <location evidence="2">Cytoplasm</location>
    </subcellularLocation>
    <subcellularLocation>
        <location evidence="1">Nucleus</location>
    </subcellularLocation>
</comment>
<evidence type="ECO:0000256" key="8">
    <source>
        <dbReference type="ARBA" id="ARBA00022723"/>
    </source>
</evidence>
<dbReference type="RefSeq" id="XP_003647616.1">
    <property type="nucleotide sequence ID" value="XM_003647568.1"/>
</dbReference>
<dbReference type="SMART" id="SM00232">
    <property type="entry name" value="JAB_MPN"/>
    <property type="match status" value="1"/>
</dbReference>
<reference evidence="17" key="1">
    <citation type="journal article" date="2012" name="G3 (Bethesda)">
        <title>Pichia sorbitophila, an interspecies yeast hybrid reveals early steps of genome resolution following polyploidization.</title>
        <authorList>
            <person name="Leh Louis V."/>
            <person name="Despons L."/>
            <person name="Friedrich A."/>
            <person name="Martin T."/>
            <person name="Durrens P."/>
            <person name="Casaregola S."/>
            <person name="Neuveglise C."/>
            <person name="Fairhead C."/>
            <person name="Marck C."/>
            <person name="Cruz J.A."/>
            <person name="Straub M.L."/>
            <person name="Kugler V."/>
            <person name="Sacerdot C."/>
            <person name="Uzunov Z."/>
            <person name="Thierry A."/>
            <person name="Weiss S."/>
            <person name="Bleykasten C."/>
            <person name="De Montigny J."/>
            <person name="Jacques N."/>
            <person name="Jung P."/>
            <person name="Lemaire M."/>
            <person name="Mallet S."/>
            <person name="Morel G."/>
            <person name="Richard G.F."/>
            <person name="Sarkar A."/>
            <person name="Savel G."/>
            <person name="Schacherer J."/>
            <person name="Seret M.L."/>
            <person name="Talla E."/>
            <person name="Samson G."/>
            <person name="Jubin C."/>
            <person name="Poulain J."/>
            <person name="Vacherie B."/>
            <person name="Barbe V."/>
            <person name="Pelletier E."/>
            <person name="Sherman D.J."/>
            <person name="Westhof E."/>
            <person name="Weissenbach J."/>
            <person name="Baret P.V."/>
            <person name="Wincker P."/>
            <person name="Gaillardin C."/>
            <person name="Dujon B."/>
            <person name="Souciet J.L."/>
        </authorList>
    </citation>
    <scope>NUCLEOTIDE SEQUENCE [LARGE SCALE GENOMIC DNA]</scope>
    <source>
        <strain evidence="17">CBS 270.75 / DBVPG 7215 / KCTC 17166 / NRRL Y-17582</strain>
    </source>
</reference>
<name>G8JUL9_ERECY</name>
<comment type="similarity">
    <text evidence="3">Belongs to the peptidase M67A family. CSN5 subfamily.</text>
</comment>
<keyword evidence="13" id="KW-0539">Nucleus</keyword>
<dbReference type="InterPro" id="IPR000555">
    <property type="entry name" value="JAMM/MPN+_dom"/>
</dbReference>
<proteinExistence type="inferred from homology"/>
<keyword evidence="6" id="KW-0963">Cytoplasm</keyword>
<evidence type="ECO:0000313" key="16">
    <source>
        <dbReference type="EMBL" id="AET40799.1"/>
    </source>
</evidence>
<keyword evidence="9" id="KW-0736">Signalosome</keyword>
<dbReference type="Pfam" id="PF01398">
    <property type="entry name" value="JAB"/>
    <property type="match status" value="1"/>
</dbReference>
<dbReference type="AlphaFoldDB" id="G8JUL9"/>
<dbReference type="FunFam" id="3.40.140.10:FF:000203">
    <property type="entry name" value="COP9 signalosome complex subunit 5"/>
    <property type="match status" value="1"/>
</dbReference>
<dbReference type="HOGENOM" id="CLU_031199_1_0_1"/>
<evidence type="ECO:0000259" key="15">
    <source>
        <dbReference type="PROSITE" id="PS50249"/>
    </source>
</evidence>
<dbReference type="SUPFAM" id="SSF102712">
    <property type="entry name" value="JAB1/MPN domain"/>
    <property type="match status" value="1"/>
</dbReference>
<evidence type="ECO:0000256" key="3">
    <source>
        <dbReference type="ARBA" id="ARBA00006008"/>
    </source>
</evidence>
<evidence type="ECO:0000256" key="7">
    <source>
        <dbReference type="ARBA" id="ARBA00022670"/>
    </source>
</evidence>
<evidence type="ECO:0000256" key="5">
    <source>
        <dbReference type="ARBA" id="ARBA00014880"/>
    </source>
</evidence>
<dbReference type="KEGG" id="erc:Ecym_6428"/>
<dbReference type="GO" id="GO:0006508">
    <property type="term" value="P:proteolysis"/>
    <property type="evidence" value="ECO:0007669"/>
    <property type="project" value="UniProtKB-KW"/>
</dbReference>
<evidence type="ECO:0000256" key="10">
    <source>
        <dbReference type="ARBA" id="ARBA00022801"/>
    </source>
</evidence>
<dbReference type="eggNOG" id="KOG1554">
    <property type="taxonomic scope" value="Eukaryota"/>
</dbReference>
<evidence type="ECO:0000313" key="17">
    <source>
        <dbReference type="Proteomes" id="UP000006790"/>
    </source>
</evidence>
<dbReference type="OMA" id="QMESYEY"/>
<evidence type="ECO:0000256" key="9">
    <source>
        <dbReference type="ARBA" id="ARBA00022790"/>
    </source>
</evidence>
<dbReference type="OrthoDB" id="605656at2759"/>
<dbReference type="GO" id="GO:0008180">
    <property type="term" value="C:COP9 signalosome"/>
    <property type="evidence" value="ECO:0007669"/>
    <property type="project" value="UniProtKB-KW"/>
</dbReference>
<dbReference type="PANTHER" id="PTHR10410">
    <property type="entry name" value="EUKARYOTIC TRANSLATION INITIATION FACTOR 3 -RELATED"/>
    <property type="match status" value="1"/>
</dbReference>
<evidence type="ECO:0000256" key="12">
    <source>
        <dbReference type="ARBA" id="ARBA00023049"/>
    </source>
</evidence>
<keyword evidence="7" id="KW-0645">Protease</keyword>
<dbReference type="InterPro" id="IPR050242">
    <property type="entry name" value="JAMM_MPN+_peptidase_M67A"/>
</dbReference>
<dbReference type="Proteomes" id="UP000006790">
    <property type="component" value="Chromosome 6"/>
</dbReference>
<accession>G8JUL9</accession>
<evidence type="ECO:0000256" key="13">
    <source>
        <dbReference type="ARBA" id="ARBA00023242"/>
    </source>
</evidence>
<sequence>MGTNTRLSMSPRSQTVGQLGQWIQDNNNSPSRQFPGKSTTGVSKSLESPMSTVPSSRSLNKQQQDFWKQNPLYFQKLAVSNLACMKMLRHSIEGGDIEVLGMLLGHMQGETIVVVDSYGLPVEGTETRVNAQMESYEYIVQYLDSMVTDRMAIVGWYHSHPGYGCWLSGIDAETQALNQNFQDPYLAVVIDPKKSQENGVLEIGAFRTLPDCDNNAKSASSSTNDMKYGRHSSKYYELQVTYFEGKYDSSLYQSQLIVPVPKLLDADEEVLIRQMLGFARACRNIKKLQVTNRTFLPKNISSYNLDVSEQDISMEKYNGSDSVVDINPEDKHIPQSVIEDDYNDGGAINMGEHNVNMNNDSNSADIVMDTASVSSNDEQPQVAFQEASDSQMGVVENEYLRIKRELLLFKMQDYQKLRFYRDAFTL</sequence>
<dbReference type="GO" id="GO:0008237">
    <property type="term" value="F:metallopeptidase activity"/>
    <property type="evidence" value="ECO:0007669"/>
    <property type="project" value="UniProtKB-KW"/>
</dbReference>
<dbReference type="STRING" id="931890.G8JUL9"/>
<dbReference type="FunCoup" id="G8JUL9">
    <property type="interactions" value="61"/>
</dbReference>
<evidence type="ECO:0000256" key="4">
    <source>
        <dbReference type="ARBA" id="ARBA00011098"/>
    </source>
</evidence>
<keyword evidence="11" id="KW-0862">Zinc</keyword>
<evidence type="ECO:0000256" key="2">
    <source>
        <dbReference type="ARBA" id="ARBA00004496"/>
    </source>
</evidence>
<gene>
    <name evidence="16" type="ordered locus">Ecym_6428</name>
</gene>
<feature type="domain" description="MPN" evidence="15">
    <location>
        <begin position="77"/>
        <end position="212"/>
    </location>
</feature>
<dbReference type="InterPro" id="IPR037518">
    <property type="entry name" value="MPN"/>
</dbReference>
<feature type="region of interest" description="Disordered" evidence="14">
    <location>
        <begin position="23"/>
        <end position="58"/>
    </location>
</feature>
<dbReference type="EMBL" id="CP002502">
    <property type="protein sequence ID" value="AET40799.1"/>
    <property type="molecule type" value="Genomic_DNA"/>
</dbReference>
<dbReference type="GO" id="GO:0005737">
    <property type="term" value="C:cytoplasm"/>
    <property type="evidence" value="ECO:0007669"/>
    <property type="project" value="UniProtKB-SubCell"/>
</dbReference>
<keyword evidence="10" id="KW-0378">Hydrolase</keyword>
<dbReference type="GO" id="GO:0046872">
    <property type="term" value="F:metal ion binding"/>
    <property type="evidence" value="ECO:0007669"/>
    <property type="project" value="UniProtKB-KW"/>
</dbReference>
<dbReference type="Gene3D" id="3.40.140.10">
    <property type="entry name" value="Cytidine Deaminase, domain 2"/>
    <property type="match status" value="1"/>
</dbReference>
<evidence type="ECO:0000256" key="14">
    <source>
        <dbReference type="SAM" id="MobiDB-lite"/>
    </source>
</evidence>
<dbReference type="CDD" id="cd08069">
    <property type="entry name" value="MPN_RPN11_CSN5"/>
    <property type="match status" value="1"/>
</dbReference>
<comment type="subunit">
    <text evidence="4">Component of the COP9 signalosome (CSN) complex.</text>
</comment>
<protein>
    <recommendedName>
        <fullName evidence="5">COP9 signalosome complex subunit 5</fullName>
    </recommendedName>
</protein>
<organism evidence="16 17">
    <name type="scientific">Eremothecium cymbalariae (strain CBS 270.75 / DBVPG 7215 / KCTC 17166 / NRRL Y-17582)</name>
    <name type="common">Yeast</name>
    <dbReference type="NCBI Taxonomy" id="931890"/>
    <lineage>
        <taxon>Eukaryota</taxon>
        <taxon>Fungi</taxon>
        <taxon>Dikarya</taxon>
        <taxon>Ascomycota</taxon>
        <taxon>Saccharomycotina</taxon>
        <taxon>Saccharomycetes</taxon>
        <taxon>Saccharomycetales</taxon>
        <taxon>Saccharomycetaceae</taxon>
        <taxon>Eremothecium</taxon>
    </lineage>
</organism>
<keyword evidence="17" id="KW-1185">Reference proteome</keyword>
<evidence type="ECO:0000256" key="1">
    <source>
        <dbReference type="ARBA" id="ARBA00004123"/>
    </source>
</evidence>
<dbReference type="InParanoid" id="G8JUL9"/>
<evidence type="ECO:0000256" key="6">
    <source>
        <dbReference type="ARBA" id="ARBA00022490"/>
    </source>
</evidence>
<evidence type="ECO:0000256" key="11">
    <source>
        <dbReference type="ARBA" id="ARBA00022833"/>
    </source>
</evidence>
<keyword evidence="12" id="KW-0482">Metalloprotease</keyword>
<keyword evidence="8" id="KW-0479">Metal-binding</keyword>
<dbReference type="PROSITE" id="PS50249">
    <property type="entry name" value="MPN"/>
    <property type="match status" value="1"/>
</dbReference>
<dbReference type="GeneID" id="11469206"/>